<dbReference type="Gene3D" id="1.20.1070.10">
    <property type="entry name" value="Rhodopsin 7-helix transmembrane proteins"/>
    <property type="match status" value="1"/>
</dbReference>
<evidence type="ECO:0000256" key="3">
    <source>
        <dbReference type="ARBA" id="ARBA00022692"/>
    </source>
</evidence>
<dbReference type="GO" id="GO:0004930">
    <property type="term" value="F:G protein-coupled receptor activity"/>
    <property type="evidence" value="ECO:0007669"/>
    <property type="project" value="UniProtKB-KW"/>
</dbReference>
<evidence type="ECO:0000256" key="11">
    <source>
        <dbReference type="SAM" id="Phobius"/>
    </source>
</evidence>
<dbReference type="SUPFAM" id="SSF81321">
    <property type="entry name" value="Family A G protein-coupled receptor-like"/>
    <property type="match status" value="1"/>
</dbReference>
<feature type="transmembrane region" description="Helical" evidence="11">
    <location>
        <begin position="267"/>
        <end position="289"/>
    </location>
</feature>
<evidence type="ECO:0000313" key="13">
    <source>
        <dbReference type="EMBL" id="VDP71515.1"/>
    </source>
</evidence>
<feature type="region of interest" description="Disordered" evidence="10">
    <location>
        <begin position="373"/>
        <end position="399"/>
    </location>
</feature>
<name>A0A183AAT6_9TREM</name>
<proteinExistence type="predicted"/>
<organism evidence="15">
    <name type="scientific">Echinostoma caproni</name>
    <dbReference type="NCBI Taxonomy" id="27848"/>
    <lineage>
        <taxon>Eukaryota</taxon>
        <taxon>Metazoa</taxon>
        <taxon>Spiralia</taxon>
        <taxon>Lophotrochozoa</taxon>
        <taxon>Platyhelminthes</taxon>
        <taxon>Trematoda</taxon>
        <taxon>Digenea</taxon>
        <taxon>Plagiorchiida</taxon>
        <taxon>Echinostomata</taxon>
        <taxon>Echinostomatoidea</taxon>
        <taxon>Echinostomatidae</taxon>
        <taxon>Echinostoma</taxon>
    </lineage>
</organism>
<evidence type="ECO:0000256" key="7">
    <source>
        <dbReference type="ARBA" id="ARBA00023170"/>
    </source>
</evidence>
<dbReference type="GO" id="GO:0005886">
    <property type="term" value="C:plasma membrane"/>
    <property type="evidence" value="ECO:0007669"/>
    <property type="project" value="UniProtKB-SubCell"/>
</dbReference>
<evidence type="ECO:0000256" key="2">
    <source>
        <dbReference type="ARBA" id="ARBA00022475"/>
    </source>
</evidence>
<evidence type="ECO:0000256" key="5">
    <source>
        <dbReference type="ARBA" id="ARBA00023040"/>
    </source>
</evidence>
<evidence type="ECO:0000313" key="14">
    <source>
        <dbReference type="Proteomes" id="UP000272942"/>
    </source>
</evidence>
<evidence type="ECO:0000256" key="4">
    <source>
        <dbReference type="ARBA" id="ARBA00022989"/>
    </source>
</evidence>
<evidence type="ECO:0000256" key="8">
    <source>
        <dbReference type="ARBA" id="ARBA00023180"/>
    </source>
</evidence>
<feature type="transmembrane region" description="Helical" evidence="11">
    <location>
        <begin position="151"/>
        <end position="172"/>
    </location>
</feature>
<evidence type="ECO:0000259" key="12">
    <source>
        <dbReference type="PROSITE" id="PS50262"/>
    </source>
</evidence>
<keyword evidence="7" id="KW-0675">Receptor</keyword>
<evidence type="ECO:0000256" key="6">
    <source>
        <dbReference type="ARBA" id="ARBA00023136"/>
    </source>
</evidence>
<dbReference type="InterPro" id="IPR017452">
    <property type="entry name" value="GPCR_Rhodpsn_7TM"/>
</dbReference>
<evidence type="ECO:0000313" key="15">
    <source>
        <dbReference type="WBParaSite" id="ECPE_0000407801-mRNA-1"/>
    </source>
</evidence>
<comment type="subcellular location">
    <subcellularLocation>
        <location evidence="1">Cell membrane</location>
        <topology evidence="1">Multi-pass membrane protein</topology>
    </subcellularLocation>
</comment>
<dbReference type="PANTHER" id="PTHR24246:SF27">
    <property type="entry name" value="ADENOSINE RECEPTOR, ISOFORM A"/>
    <property type="match status" value="1"/>
</dbReference>
<gene>
    <name evidence="13" type="ORF">ECPE_LOCUS4071</name>
</gene>
<dbReference type="OrthoDB" id="6269005at2759"/>
<dbReference type="AlphaFoldDB" id="A0A183AAT6"/>
<keyword evidence="14" id="KW-1185">Reference proteome</keyword>
<keyword evidence="2" id="KW-1003">Cell membrane</keyword>
<evidence type="ECO:0000256" key="9">
    <source>
        <dbReference type="ARBA" id="ARBA00023224"/>
    </source>
</evidence>
<dbReference type="PROSITE" id="PS50262">
    <property type="entry name" value="G_PROTEIN_RECEP_F1_2"/>
    <property type="match status" value="1"/>
</dbReference>
<keyword evidence="8" id="KW-0325">Glycoprotein</keyword>
<protein>
    <submittedName>
        <fullName evidence="15">G_PROTEIN_RECEP_F1_2 domain-containing protein</fullName>
    </submittedName>
</protein>
<evidence type="ECO:0000256" key="10">
    <source>
        <dbReference type="SAM" id="MobiDB-lite"/>
    </source>
</evidence>
<reference evidence="15" key="1">
    <citation type="submission" date="2016-06" db="UniProtKB">
        <authorList>
            <consortium name="WormBaseParasite"/>
        </authorList>
    </citation>
    <scope>IDENTIFICATION</scope>
</reference>
<keyword evidence="6 11" id="KW-0472">Membrane</keyword>
<keyword evidence="5" id="KW-0297">G-protein coupled receptor</keyword>
<evidence type="ECO:0000256" key="1">
    <source>
        <dbReference type="ARBA" id="ARBA00004651"/>
    </source>
</evidence>
<dbReference type="WBParaSite" id="ECPE_0000407801-mRNA-1">
    <property type="protein sequence ID" value="ECPE_0000407801-mRNA-1"/>
    <property type="gene ID" value="ECPE_0000407801"/>
</dbReference>
<feature type="transmembrane region" description="Helical" evidence="11">
    <location>
        <begin position="214"/>
        <end position="241"/>
    </location>
</feature>
<dbReference type="Proteomes" id="UP000272942">
    <property type="component" value="Unassembled WGS sequence"/>
</dbReference>
<accession>A0A183AAT6</accession>
<sequence length="420" mass="48022">MFDAALWIEYNHSCQAVPTESKCTENEIWFSVPILTFSLLALVLNIICTVVFLRPKRRSLMRLSLLLLSTSEVIFHTFISLDYSNRLFVCSNDNSSHTVSPLRRILVAGINLGADTLLCSRNWCNVLITAARTEVVISPIRSRRIFTRRSIVFMYFGVLTVAILLSLVRSFYDYIVLCLPEPSPDRGTSDRMNVLLYSPHLVLPLLSNDVISSFEAYCFFIFQVILPVMLVLTMSITIAYYMSPWKHSQILEVSMVRRRHQMNATRTILLLATTFLCFEMPSFILVLLQHYTRLVSSEESRFRYRVAQLAADLLLTSDSIANIMIYGFKLPEFRRHLARCLCISPPTTEQSMLEHDYSRTNMSMFRRLGSVTKSNHQNSLPSVRANESHRSHHAHAQSKQLLPLGETVCAPVSNEKIHSA</sequence>
<keyword evidence="9" id="KW-0807">Transducer</keyword>
<dbReference type="PANTHER" id="PTHR24246">
    <property type="entry name" value="OLFACTORY RECEPTOR AND ADENOSINE RECEPTOR"/>
    <property type="match status" value="1"/>
</dbReference>
<feature type="domain" description="G-protein coupled receptors family 1 profile" evidence="12">
    <location>
        <begin position="44"/>
        <end position="326"/>
    </location>
</feature>
<keyword evidence="4 11" id="KW-1133">Transmembrane helix</keyword>
<keyword evidence="3 11" id="KW-0812">Transmembrane</keyword>
<feature type="transmembrane region" description="Helical" evidence="11">
    <location>
        <begin position="28"/>
        <end position="53"/>
    </location>
</feature>
<dbReference type="EMBL" id="UZAN01040964">
    <property type="protein sequence ID" value="VDP71515.1"/>
    <property type="molecule type" value="Genomic_DNA"/>
</dbReference>
<reference evidence="13 14" key="2">
    <citation type="submission" date="2018-11" db="EMBL/GenBank/DDBJ databases">
        <authorList>
            <consortium name="Pathogen Informatics"/>
        </authorList>
    </citation>
    <scope>NUCLEOTIDE SEQUENCE [LARGE SCALE GENOMIC DNA]</scope>
    <source>
        <strain evidence="13 14">Egypt</strain>
    </source>
</reference>